<dbReference type="RefSeq" id="WP_090794544.1">
    <property type="nucleotide sequence ID" value="NZ_BOND01000021.1"/>
</dbReference>
<dbReference type="PANTHER" id="PTHR35092">
    <property type="entry name" value="CHLORINASE MJ1651"/>
    <property type="match status" value="1"/>
</dbReference>
<dbReference type="Pfam" id="PF20257">
    <property type="entry name" value="SAM_HAT_C"/>
    <property type="match status" value="1"/>
</dbReference>
<reference evidence="6" key="1">
    <citation type="submission" date="2016-10" db="EMBL/GenBank/DDBJ databases">
        <authorList>
            <person name="Varghese N."/>
            <person name="Submissions S."/>
        </authorList>
    </citation>
    <scope>NUCLEOTIDE SEQUENCE [LARGE SCALE GENOMIC DNA]</scope>
    <source>
        <strain evidence="6">DSM 44718</strain>
    </source>
</reference>
<keyword evidence="1" id="KW-0949">S-adenosyl-L-methionine</keyword>
<comment type="similarity">
    <text evidence="2">Belongs to the SAM hydrolase / SAM-dependent halogenase family.</text>
</comment>
<dbReference type="InterPro" id="IPR046470">
    <property type="entry name" value="SAM_HAT_C"/>
</dbReference>
<dbReference type="AlphaFoldDB" id="A0A1H3RNZ3"/>
<evidence type="ECO:0000259" key="4">
    <source>
        <dbReference type="Pfam" id="PF20257"/>
    </source>
</evidence>
<dbReference type="SUPFAM" id="SSF101852">
    <property type="entry name" value="Bacterial fluorinating enzyme, C-terminal domain"/>
    <property type="match status" value="1"/>
</dbReference>
<feature type="domain" description="S-adenosyl-l-methionine hydroxide adenosyltransferase C-terminal" evidence="4">
    <location>
        <begin position="174"/>
        <end position="253"/>
    </location>
</feature>
<feature type="domain" description="S-adenosyl-l-methionine hydroxide adenosyltransferase N-terminal" evidence="3">
    <location>
        <begin position="3"/>
        <end position="147"/>
    </location>
</feature>
<dbReference type="InterPro" id="IPR046469">
    <property type="entry name" value="SAM_HAT_N"/>
</dbReference>
<dbReference type="STRING" id="137265.SAMN05421684_4042"/>
<dbReference type="OrthoDB" id="9792195at2"/>
<dbReference type="Gene3D" id="3.40.50.10790">
    <property type="entry name" value="S-adenosyl-l-methionine hydroxide adenosyltransferase, N-terminal"/>
    <property type="match status" value="1"/>
</dbReference>
<dbReference type="EMBL" id="FNQB01000002">
    <property type="protein sequence ID" value="SDZ27350.1"/>
    <property type="molecule type" value="Genomic_DNA"/>
</dbReference>
<evidence type="ECO:0000313" key="6">
    <source>
        <dbReference type="Proteomes" id="UP000199632"/>
    </source>
</evidence>
<sequence length="262" mass="26452">MWISFTTDYGRLDGFVAACHGAIAKITPAARVIDITHEVPPGDVARGAVVLAQTVGDLPASVHLAVVDPGVGTARRPVALRTPGGLLVGPDNGLLIWAAEALGGVTEAVELRNPAWLAPVVTRTFHGRDIFAPVAARLVGGAPLADAGPAIEPAGLVRLPEPKSAHGEGWLEAAVLSVDRFGNIQLAAKADALPAAVGGGVRVADQPAVIGETFADAAPGALVVLVDSAGMVAVAANGAPADATLGVHPGDVLRITVERREP</sequence>
<evidence type="ECO:0000313" key="5">
    <source>
        <dbReference type="EMBL" id="SDZ27350.1"/>
    </source>
</evidence>
<proteinExistence type="inferred from homology"/>
<dbReference type="InterPro" id="IPR023227">
    <property type="entry name" value="SAM_OH_AdoTrfase_C_sf"/>
</dbReference>
<evidence type="ECO:0000256" key="2">
    <source>
        <dbReference type="ARBA" id="ARBA00024035"/>
    </source>
</evidence>
<dbReference type="Pfam" id="PF01887">
    <property type="entry name" value="SAM_HAT_N"/>
    <property type="match status" value="1"/>
</dbReference>
<evidence type="ECO:0008006" key="7">
    <source>
        <dbReference type="Google" id="ProtNLM"/>
    </source>
</evidence>
<keyword evidence="6" id="KW-1185">Reference proteome</keyword>
<dbReference type="Proteomes" id="UP000199632">
    <property type="component" value="Unassembled WGS sequence"/>
</dbReference>
<evidence type="ECO:0000256" key="1">
    <source>
        <dbReference type="ARBA" id="ARBA00022691"/>
    </source>
</evidence>
<dbReference type="SUPFAM" id="SSF102522">
    <property type="entry name" value="Bacterial fluorinating enzyme, N-terminal domain"/>
    <property type="match status" value="1"/>
</dbReference>
<organism evidence="5 6">
    <name type="scientific">Asanoa ishikariensis</name>
    <dbReference type="NCBI Taxonomy" id="137265"/>
    <lineage>
        <taxon>Bacteria</taxon>
        <taxon>Bacillati</taxon>
        <taxon>Actinomycetota</taxon>
        <taxon>Actinomycetes</taxon>
        <taxon>Micromonosporales</taxon>
        <taxon>Micromonosporaceae</taxon>
        <taxon>Asanoa</taxon>
    </lineage>
</organism>
<dbReference type="InterPro" id="IPR002747">
    <property type="entry name" value="SAM_OH_AdoTrfase"/>
</dbReference>
<protein>
    <recommendedName>
        <fullName evidence="7">SAM-dependent chlorinase/fluorinase</fullName>
    </recommendedName>
</protein>
<dbReference type="PIRSF" id="PIRSF006779">
    <property type="entry name" value="UCP006779"/>
    <property type="match status" value="1"/>
</dbReference>
<dbReference type="Gene3D" id="2.40.30.90">
    <property type="entry name" value="Bacterial fluorinating enzyme like"/>
    <property type="match status" value="1"/>
</dbReference>
<evidence type="ECO:0000259" key="3">
    <source>
        <dbReference type="Pfam" id="PF01887"/>
    </source>
</evidence>
<accession>A0A1H3RNZ3</accession>
<dbReference type="InterPro" id="IPR023228">
    <property type="entry name" value="SAM_OH_AdoTrfase_N_sf"/>
</dbReference>
<gene>
    <name evidence="5" type="ORF">SAMN05421684_4042</name>
</gene>
<dbReference type="PANTHER" id="PTHR35092:SF1">
    <property type="entry name" value="CHLORINASE MJ1651"/>
    <property type="match status" value="1"/>
</dbReference>
<name>A0A1H3RNZ3_9ACTN</name>